<dbReference type="Proteomes" id="UP001232536">
    <property type="component" value="Unassembled WGS sequence"/>
</dbReference>
<organism evidence="8 9">
    <name type="scientific">Actinotalea lenta</name>
    <dbReference type="NCBI Taxonomy" id="3064654"/>
    <lineage>
        <taxon>Bacteria</taxon>
        <taxon>Bacillati</taxon>
        <taxon>Actinomycetota</taxon>
        <taxon>Actinomycetes</taxon>
        <taxon>Micrococcales</taxon>
        <taxon>Cellulomonadaceae</taxon>
        <taxon>Actinotalea</taxon>
    </lineage>
</organism>
<dbReference type="PANTHER" id="PTHR38594">
    <property type="entry name" value="PEP-DEPENDENT DIHYDROXYACETONE KINASE, PHOSPHORYL DONOR SUBUNIT DHAM"/>
    <property type="match status" value="1"/>
</dbReference>
<comment type="subunit">
    <text evidence="5">Homodimer. The dihydroxyacetone kinase complex is composed of a homodimer of DhaM, a homodimer of DhaK and the subunit DhaL.</text>
</comment>
<dbReference type="SUPFAM" id="SSF55594">
    <property type="entry name" value="HPr-like"/>
    <property type="match status" value="1"/>
</dbReference>
<sequence length="230" mass="22495">MSPRVALVLVSHSAQVADGTAQIAGQMAPDVLLLPAGGIDGDIGTSVDLVMESVERGLAECDDATGGVVVLTDLGSAVLTTDLVLEMVEPDRVRVPQAPFVEGAVSAAVAAQQGGDLTAVEAAALEAGSQYAAARPAQDAAASADGAVNATVTLRNPLGLHARTAAQVARAVADSGLTITVDGVDGSSVLALMALGATGGRELTLSASGDGAAAAVESLVALIDSGFGEV</sequence>
<accession>A0ABT9D8T6</accession>
<dbReference type="NCBIfam" id="TIGR01003">
    <property type="entry name" value="PTS_HPr_family"/>
    <property type="match status" value="1"/>
</dbReference>
<evidence type="ECO:0000256" key="1">
    <source>
        <dbReference type="ARBA" id="ARBA00001113"/>
    </source>
</evidence>
<dbReference type="InterPro" id="IPR035895">
    <property type="entry name" value="HPr-like_sf"/>
</dbReference>
<protein>
    <recommendedName>
        <fullName evidence="3">phosphoenolpyruvate--glycerone phosphotransferase</fullName>
        <ecNumber evidence="3">2.7.1.121</ecNumber>
    </recommendedName>
</protein>
<feature type="domain" description="HPr" evidence="7">
    <location>
        <begin position="147"/>
        <end position="230"/>
    </location>
</feature>
<dbReference type="PROSITE" id="PS51350">
    <property type="entry name" value="PTS_HPR_DOM"/>
    <property type="match status" value="1"/>
</dbReference>
<dbReference type="CDD" id="cd00367">
    <property type="entry name" value="PTS-HPr_like"/>
    <property type="match status" value="1"/>
</dbReference>
<evidence type="ECO:0000313" key="8">
    <source>
        <dbReference type="EMBL" id="MDO8107314.1"/>
    </source>
</evidence>
<dbReference type="NCBIfam" id="TIGR02364">
    <property type="entry name" value="dha_pts"/>
    <property type="match status" value="1"/>
</dbReference>
<keyword evidence="8" id="KW-0418">Kinase</keyword>
<name>A0ABT9D8T6_9CELL</name>
<feature type="domain" description="PTS EIIA type-4" evidence="6">
    <location>
        <begin position="4"/>
        <end position="132"/>
    </location>
</feature>
<dbReference type="PANTHER" id="PTHR38594:SF1">
    <property type="entry name" value="PEP-DEPENDENT DIHYDROXYACETONE KINASE, PHOSPHORYL DONOR SUBUNIT DHAM"/>
    <property type="match status" value="1"/>
</dbReference>
<keyword evidence="4 8" id="KW-0808">Transferase</keyword>
<evidence type="ECO:0000259" key="6">
    <source>
        <dbReference type="PROSITE" id="PS51096"/>
    </source>
</evidence>
<evidence type="ECO:0000256" key="2">
    <source>
        <dbReference type="ARBA" id="ARBA00002788"/>
    </source>
</evidence>
<keyword evidence="9" id="KW-1185">Reference proteome</keyword>
<dbReference type="Gene3D" id="3.30.1340.10">
    <property type="entry name" value="HPr-like"/>
    <property type="match status" value="1"/>
</dbReference>
<dbReference type="RefSeq" id="WP_304600944.1">
    <property type="nucleotide sequence ID" value="NZ_JAUQYP010000001.1"/>
</dbReference>
<evidence type="ECO:0000256" key="5">
    <source>
        <dbReference type="ARBA" id="ARBA00046577"/>
    </source>
</evidence>
<reference evidence="8 9" key="1">
    <citation type="submission" date="2023-07" db="EMBL/GenBank/DDBJ databases">
        <title>Description of novel actinomycetes strains, isolated from tidal flat sediment.</title>
        <authorList>
            <person name="Lu C."/>
        </authorList>
    </citation>
    <scope>NUCLEOTIDE SEQUENCE [LARGE SCALE GENOMIC DNA]</scope>
    <source>
        <strain evidence="8 9">SYSU T00b441</strain>
    </source>
</reference>
<dbReference type="InterPro" id="IPR004701">
    <property type="entry name" value="PTS_EIIA_man-typ"/>
</dbReference>
<evidence type="ECO:0000256" key="4">
    <source>
        <dbReference type="ARBA" id="ARBA00022679"/>
    </source>
</evidence>
<evidence type="ECO:0000256" key="3">
    <source>
        <dbReference type="ARBA" id="ARBA00012095"/>
    </source>
</evidence>
<dbReference type="Pfam" id="PF03610">
    <property type="entry name" value="EIIA-man"/>
    <property type="match status" value="1"/>
</dbReference>
<dbReference type="SUPFAM" id="SSF53062">
    <property type="entry name" value="PTS system fructose IIA component-like"/>
    <property type="match status" value="1"/>
</dbReference>
<dbReference type="InterPro" id="IPR000032">
    <property type="entry name" value="HPr-like"/>
</dbReference>
<dbReference type="PROSITE" id="PS51096">
    <property type="entry name" value="PTS_EIIA_TYPE_4"/>
    <property type="match status" value="1"/>
</dbReference>
<dbReference type="InterPro" id="IPR012844">
    <property type="entry name" value="DhaM_N"/>
</dbReference>
<comment type="caution">
    <text evidence="8">The sequence shown here is derived from an EMBL/GenBank/DDBJ whole genome shotgun (WGS) entry which is preliminary data.</text>
</comment>
<dbReference type="PRINTS" id="PR00107">
    <property type="entry name" value="PHOSPHOCPHPR"/>
</dbReference>
<dbReference type="Gene3D" id="3.40.50.510">
    <property type="entry name" value="Phosphotransferase system, mannose-type IIA component"/>
    <property type="match status" value="1"/>
</dbReference>
<evidence type="ECO:0000259" key="7">
    <source>
        <dbReference type="PROSITE" id="PS51350"/>
    </source>
</evidence>
<proteinExistence type="predicted"/>
<dbReference type="InterPro" id="IPR039643">
    <property type="entry name" value="DhaM"/>
</dbReference>
<comment type="catalytic activity">
    <reaction evidence="1">
        <text>dihydroxyacetone + phosphoenolpyruvate = dihydroxyacetone phosphate + pyruvate</text>
        <dbReference type="Rhea" id="RHEA:18381"/>
        <dbReference type="ChEBI" id="CHEBI:15361"/>
        <dbReference type="ChEBI" id="CHEBI:16016"/>
        <dbReference type="ChEBI" id="CHEBI:57642"/>
        <dbReference type="ChEBI" id="CHEBI:58702"/>
        <dbReference type="EC" id="2.7.1.121"/>
    </reaction>
</comment>
<evidence type="ECO:0000313" key="9">
    <source>
        <dbReference type="Proteomes" id="UP001232536"/>
    </source>
</evidence>
<comment type="function">
    <text evidence="2">Component of the dihydroxyacetone kinase complex, which is responsible for the phosphoenolpyruvate (PEP)-dependent phosphorylation of dihydroxyacetone. DhaM serves as the phosphoryl donor. Is phosphorylated by phosphoenolpyruvate in an EI- and HPr-dependent reaction, and a phosphorelay system on histidine residues finally leads to phosphoryl transfer to DhaL and dihydroxyacetone.</text>
</comment>
<gene>
    <name evidence="8" type="primary">dhaM</name>
    <name evidence="8" type="ORF">Q6348_08920</name>
</gene>
<dbReference type="GO" id="GO:0047324">
    <property type="term" value="F:phosphoenolpyruvate-glycerone phosphotransferase activity"/>
    <property type="evidence" value="ECO:0007669"/>
    <property type="project" value="UniProtKB-EC"/>
</dbReference>
<dbReference type="InterPro" id="IPR036662">
    <property type="entry name" value="PTS_EIIA_man-typ_sf"/>
</dbReference>
<dbReference type="EMBL" id="JAUQYP010000001">
    <property type="protein sequence ID" value="MDO8107314.1"/>
    <property type="molecule type" value="Genomic_DNA"/>
</dbReference>
<dbReference type="EC" id="2.7.1.121" evidence="3"/>
<dbReference type="Pfam" id="PF00381">
    <property type="entry name" value="PTS-HPr"/>
    <property type="match status" value="1"/>
</dbReference>